<dbReference type="GO" id="GO:0008080">
    <property type="term" value="F:N-acetyltransferase activity"/>
    <property type="evidence" value="ECO:0007669"/>
    <property type="project" value="InterPro"/>
</dbReference>
<sequence>MTIVNAVPEDFGELVSIYEREGLVDEVSLVGKDARKEFAEIGTKRIIWLAKDEGITVGSIQLVLDSEKKDLANGMNRAMIHHLRVSYSHHGKRIGSKLYKTAEQKAKELGVKTLTLEVEKSNTKAKEIYEHWGFVYVGEGEDPNEVVMEKRLHI</sequence>
<evidence type="ECO:0000256" key="1">
    <source>
        <dbReference type="ARBA" id="ARBA00022679"/>
    </source>
</evidence>
<evidence type="ECO:0000313" key="3">
    <source>
        <dbReference type="EMBL" id="PWU23044.1"/>
    </source>
</evidence>
<evidence type="ECO:0000313" key="4">
    <source>
        <dbReference type="Proteomes" id="UP000246104"/>
    </source>
</evidence>
<dbReference type="Proteomes" id="UP000246104">
    <property type="component" value="Unassembled WGS sequence"/>
</dbReference>
<dbReference type="PANTHER" id="PTHR13947:SF37">
    <property type="entry name" value="LD18367P"/>
    <property type="match status" value="1"/>
</dbReference>
<name>A0A317JS73_9BACT</name>
<accession>A0A317JS73</accession>
<keyword evidence="1" id="KW-0808">Transferase</keyword>
<proteinExistence type="predicted"/>
<comment type="caution">
    <text evidence="3">The sequence shown here is derived from an EMBL/GenBank/DDBJ whole genome shotgun (WGS) entry which is preliminary data.</text>
</comment>
<dbReference type="Pfam" id="PF00583">
    <property type="entry name" value="Acetyltransf_1"/>
    <property type="match status" value="1"/>
</dbReference>
<evidence type="ECO:0000259" key="2">
    <source>
        <dbReference type="PROSITE" id="PS51186"/>
    </source>
</evidence>
<dbReference type="AlphaFoldDB" id="A0A317JS73"/>
<dbReference type="PANTHER" id="PTHR13947">
    <property type="entry name" value="GNAT FAMILY N-ACETYLTRANSFERASE"/>
    <property type="match status" value="1"/>
</dbReference>
<dbReference type="CDD" id="cd04301">
    <property type="entry name" value="NAT_SF"/>
    <property type="match status" value="1"/>
</dbReference>
<dbReference type="InterPro" id="IPR016181">
    <property type="entry name" value="Acyl_CoA_acyltransferase"/>
</dbReference>
<dbReference type="SUPFAM" id="SSF55729">
    <property type="entry name" value="Acyl-CoA N-acyltransferases (Nat)"/>
    <property type="match status" value="1"/>
</dbReference>
<protein>
    <recommendedName>
        <fullName evidence="2">N-acetyltransferase domain-containing protein</fullName>
    </recommendedName>
</protein>
<dbReference type="PROSITE" id="PS51186">
    <property type="entry name" value="GNAT"/>
    <property type="match status" value="1"/>
</dbReference>
<feature type="domain" description="N-acetyltransferase" evidence="2">
    <location>
        <begin position="1"/>
        <end position="153"/>
    </location>
</feature>
<reference evidence="3 4" key="1">
    <citation type="submission" date="2018-02" db="EMBL/GenBank/DDBJ databases">
        <title>Genomic Reconstructions from Amazon Rainforest and Pasture Soil Reveal Novel Insights into the Physiology of Candidate Phyla in Tropical Sites.</title>
        <authorList>
            <person name="Kroeger M.E."/>
            <person name="Delmont T."/>
            <person name="Eren A.M."/>
            <person name="Guo J."/>
            <person name="Meyer K.M."/>
            <person name="Khan K."/>
            <person name="Rodrigues J.L.M."/>
            <person name="Bohannan B.J.M."/>
            <person name="Tringe S."/>
            <person name="Borges C.D."/>
            <person name="Tiedje J."/>
            <person name="Tsai S.M."/>
            <person name="Nusslein K."/>
        </authorList>
    </citation>
    <scope>NUCLEOTIDE SEQUENCE [LARGE SCALE GENOMIC DNA]</scope>
    <source>
        <strain evidence="3">Amazon FNV 2010 28 9</strain>
    </source>
</reference>
<dbReference type="EMBL" id="PSRQ01000047">
    <property type="protein sequence ID" value="PWU23044.1"/>
    <property type="molecule type" value="Genomic_DNA"/>
</dbReference>
<dbReference type="InterPro" id="IPR050769">
    <property type="entry name" value="NAT_camello-type"/>
</dbReference>
<organism evidence="3 4">
    <name type="scientific">Candidatus Cerribacteria bacterium 'Amazon FNV 2010 28 9'</name>
    <dbReference type="NCBI Taxonomy" id="2081795"/>
    <lineage>
        <taxon>Bacteria</taxon>
        <taxon>Candidatus Cerribacteria</taxon>
    </lineage>
</organism>
<dbReference type="InterPro" id="IPR000182">
    <property type="entry name" value="GNAT_dom"/>
</dbReference>
<gene>
    <name evidence="3" type="ORF">C5B42_04215</name>
</gene>
<dbReference type="Gene3D" id="3.40.630.30">
    <property type="match status" value="1"/>
</dbReference>